<accession>W9R198</accession>
<feature type="region of interest" description="Disordered" evidence="1">
    <location>
        <begin position="1"/>
        <end position="22"/>
    </location>
</feature>
<gene>
    <name evidence="2" type="ORF">L484_021056</name>
</gene>
<dbReference type="Proteomes" id="UP000030645">
    <property type="component" value="Unassembled WGS sequence"/>
</dbReference>
<proteinExistence type="predicted"/>
<sequence>MSSNNNNNNLDNLSNQQKFKRPKLRVSINLPDNEISLLRNRQLSFSEDGKVTKDSIMRLLYRLSKKTILCSVEFWALLKACHCCCWWKARHELCPL</sequence>
<keyword evidence="3" id="KW-1185">Reference proteome</keyword>
<dbReference type="STRING" id="981085.W9R198"/>
<dbReference type="EMBL" id="KE344492">
    <property type="protein sequence ID" value="EXB63785.1"/>
    <property type="molecule type" value="Genomic_DNA"/>
</dbReference>
<protein>
    <submittedName>
        <fullName evidence="2">Uncharacterized protein</fullName>
    </submittedName>
</protein>
<feature type="compositionally biased region" description="Low complexity" evidence="1">
    <location>
        <begin position="1"/>
        <end position="15"/>
    </location>
</feature>
<evidence type="ECO:0000256" key="1">
    <source>
        <dbReference type="SAM" id="MobiDB-lite"/>
    </source>
</evidence>
<organism evidence="2 3">
    <name type="scientific">Morus notabilis</name>
    <dbReference type="NCBI Taxonomy" id="981085"/>
    <lineage>
        <taxon>Eukaryota</taxon>
        <taxon>Viridiplantae</taxon>
        <taxon>Streptophyta</taxon>
        <taxon>Embryophyta</taxon>
        <taxon>Tracheophyta</taxon>
        <taxon>Spermatophyta</taxon>
        <taxon>Magnoliopsida</taxon>
        <taxon>eudicotyledons</taxon>
        <taxon>Gunneridae</taxon>
        <taxon>Pentapetalae</taxon>
        <taxon>rosids</taxon>
        <taxon>fabids</taxon>
        <taxon>Rosales</taxon>
        <taxon>Moraceae</taxon>
        <taxon>Moreae</taxon>
        <taxon>Morus</taxon>
    </lineage>
</organism>
<dbReference type="AlphaFoldDB" id="W9R198"/>
<name>W9R198_9ROSA</name>
<evidence type="ECO:0000313" key="2">
    <source>
        <dbReference type="EMBL" id="EXB63785.1"/>
    </source>
</evidence>
<reference evidence="3" key="1">
    <citation type="submission" date="2013-01" db="EMBL/GenBank/DDBJ databases">
        <title>Draft Genome Sequence of a Mulberry Tree, Morus notabilis C.K. Schneid.</title>
        <authorList>
            <person name="He N."/>
            <person name="Zhao S."/>
        </authorList>
    </citation>
    <scope>NUCLEOTIDE SEQUENCE</scope>
</reference>
<evidence type="ECO:0000313" key="3">
    <source>
        <dbReference type="Proteomes" id="UP000030645"/>
    </source>
</evidence>